<protein>
    <submittedName>
        <fullName evidence="1">Uncharacterized protein conserved in bacteria</fullName>
    </submittedName>
</protein>
<evidence type="ECO:0000313" key="1">
    <source>
        <dbReference type="EMBL" id="SUJ05701.1"/>
    </source>
</evidence>
<proteinExistence type="predicted"/>
<keyword evidence="2" id="KW-1185">Reference proteome</keyword>
<accession>A0A380BR95</accession>
<dbReference type="InterPro" id="IPR010434">
    <property type="entry name" value="DUF1033"/>
</dbReference>
<dbReference type="Proteomes" id="UP000254519">
    <property type="component" value="Unassembled WGS sequence"/>
</dbReference>
<gene>
    <name evidence="1" type="ORF">NCTC4822_01702</name>
</gene>
<dbReference type="OrthoDB" id="2389779at2"/>
<evidence type="ECO:0000313" key="2">
    <source>
        <dbReference type="Proteomes" id="UP000254519"/>
    </source>
</evidence>
<reference evidence="1 2" key="1">
    <citation type="submission" date="2018-06" db="EMBL/GenBank/DDBJ databases">
        <authorList>
            <consortium name="Pathogen Informatics"/>
            <person name="Doyle S."/>
        </authorList>
    </citation>
    <scope>NUCLEOTIDE SEQUENCE [LARGE SCALE GENOMIC DNA]</scope>
    <source>
        <strain evidence="2">ATCC 11859 / DSM 33 / NCIB 8841 / NCTC 4822</strain>
    </source>
</reference>
<organism evidence="1 2">
    <name type="scientific">Sporosarcina pasteurii</name>
    <name type="common">Bacillus pasteurii</name>
    <dbReference type="NCBI Taxonomy" id="1474"/>
    <lineage>
        <taxon>Bacteria</taxon>
        <taxon>Bacillati</taxon>
        <taxon>Bacillota</taxon>
        <taxon>Bacilli</taxon>
        <taxon>Bacillales</taxon>
        <taxon>Caryophanaceae</taxon>
        <taxon>Sporosarcina</taxon>
    </lineage>
</organism>
<dbReference type="EMBL" id="UGYZ01000002">
    <property type="protein sequence ID" value="SUJ05701.1"/>
    <property type="molecule type" value="Genomic_DNA"/>
</dbReference>
<dbReference type="AlphaFoldDB" id="A0A380BR95"/>
<dbReference type="Pfam" id="PF06279">
    <property type="entry name" value="DUF1033"/>
    <property type="match status" value="1"/>
</dbReference>
<name>A0A380BR95_SPOPA</name>
<sequence>MYEVIYMKADFEPWWLFDGWEENVLSRQSFHDLSGAESCLNELIMKFRKRYQHERMQKQCFYAFWSEDEKQFCEGCDDDLQIFHGIFLLHDGKPIE</sequence>